<keyword evidence="4" id="KW-1185">Reference proteome</keyword>
<dbReference type="RefSeq" id="WP_376921293.1">
    <property type="nucleotide sequence ID" value="NZ_JBHRSW010000047.1"/>
</dbReference>
<dbReference type="PANTHER" id="PTHR38043">
    <property type="entry name" value="PROTEIN HEMX"/>
    <property type="match status" value="1"/>
</dbReference>
<keyword evidence="2" id="KW-1133">Transmembrane helix</keyword>
<gene>
    <name evidence="3" type="ORF">ACFOHL_16265</name>
</gene>
<keyword evidence="1" id="KW-0175">Coiled coil</keyword>
<feature type="transmembrane region" description="Helical" evidence="2">
    <location>
        <begin position="43"/>
        <end position="66"/>
    </location>
</feature>
<dbReference type="PANTHER" id="PTHR38043:SF1">
    <property type="entry name" value="PROTEIN HEMX"/>
    <property type="match status" value="1"/>
</dbReference>
<keyword evidence="2" id="KW-0472">Membrane</keyword>
<reference evidence="4" key="1">
    <citation type="journal article" date="2019" name="Int. J. Syst. Evol. Microbiol.">
        <title>The Global Catalogue of Microorganisms (GCM) 10K type strain sequencing project: providing services to taxonomists for standard genome sequencing and annotation.</title>
        <authorList>
            <consortium name="The Broad Institute Genomics Platform"/>
            <consortium name="The Broad Institute Genome Sequencing Center for Infectious Disease"/>
            <person name="Wu L."/>
            <person name="Ma J."/>
        </authorList>
    </citation>
    <scope>NUCLEOTIDE SEQUENCE [LARGE SCALE GENOMIC DNA]</scope>
    <source>
        <strain evidence="4">KCTC 52473</strain>
    </source>
</reference>
<sequence length="382" mass="42508">MSDTKPENTEAVGSEQTEALEIEAEYTHTPLQAPKSKQAKTGALWFITILNLMMLCGVGAAGYWAWDQYQQSVESKDEKLIALEQGLSRLSSANTRTTEDFQEKNTVFSNNLAALYDELKSTQEINKALQKQLAELSGRRPSDWLLAEANYLVNLAGRKLYLENDHATAIALLNEADARVTDLNDPALFPLRTAIASDIAALEQINPTSLTSIALTLGGMLTQVNSLPLNTFVLPETTEKEDLTLSSDPADWKENLSRTWRAIVGDFISIKHVDAPIEPYLAERQQWLIEQQLKHALSRAQSAVLTEAVVLFEQSIDEAGQLTAEHYSLDSPQVERFLSALQTLRNTDFKKVYPDSLLSQSLLKDITEQRLRLNTAIGDDAE</sequence>
<comment type="caution">
    <text evidence="3">The sequence shown here is derived from an EMBL/GenBank/DDBJ whole genome shotgun (WGS) entry which is preliminary data.</text>
</comment>
<feature type="coiled-coil region" evidence="1">
    <location>
        <begin position="112"/>
        <end position="139"/>
    </location>
</feature>
<evidence type="ECO:0000256" key="1">
    <source>
        <dbReference type="SAM" id="Coils"/>
    </source>
</evidence>
<proteinExistence type="predicted"/>
<dbReference type="Pfam" id="PF04375">
    <property type="entry name" value="HemX"/>
    <property type="match status" value="1"/>
</dbReference>
<protein>
    <submittedName>
        <fullName evidence="3">Uroporphyrinogen-III C-methyltransferase</fullName>
    </submittedName>
</protein>
<keyword evidence="2" id="KW-0812">Transmembrane</keyword>
<dbReference type="EMBL" id="JBHRSW010000047">
    <property type="protein sequence ID" value="MFC3123178.1"/>
    <property type="molecule type" value="Genomic_DNA"/>
</dbReference>
<dbReference type="Proteomes" id="UP001595478">
    <property type="component" value="Unassembled WGS sequence"/>
</dbReference>
<accession>A0ABV7FU45</accession>
<dbReference type="InterPro" id="IPR007470">
    <property type="entry name" value="HemX"/>
</dbReference>
<name>A0ABV7FU45_9ALTE</name>
<evidence type="ECO:0000313" key="3">
    <source>
        <dbReference type="EMBL" id="MFC3123178.1"/>
    </source>
</evidence>
<evidence type="ECO:0000313" key="4">
    <source>
        <dbReference type="Proteomes" id="UP001595478"/>
    </source>
</evidence>
<organism evidence="3 4">
    <name type="scientific">Agaribacter flavus</name>
    <dbReference type="NCBI Taxonomy" id="1902781"/>
    <lineage>
        <taxon>Bacteria</taxon>
        <taxon>Pseudomonadati</taxon>
        <taxon>Pseudomonadota</taxon>
        <taxon>Gammaproteobacteria</taxon>
        <taxon>Alteromonadales</taxon>
        <taxon>Alteromonadaceae</taxon>
        <taxon>Agaribacter</taxon>
    </lineage>
</organism>
<evidence type="ECO:0000256" key="2">
    <source>
        <dbReference type="SAM" id="Phobius"/>
    </source>
</evidence>